<dbReference type="AlphaFoldDB" id="A0A5N5W1L1"/>
<dbReference type="PANTHER" id="PTHR33169:SF27">
    <property type="entry name" value="TRANSCRIPTIONAL REGULATOR PADR FAMILY PROTEIN"/>
    <property type="match status" value="1"/>
</dbReference>
<dbReference type="Proteomes" id="UP000327000">
    <property type="component" value="Unassembled WGS sequence"/>
</dbReference>
<dbReference type="SUPFAM" id="SSF46785">
    <property type="entry name" value="Winged helix' DNA-binding domain"/>
    <property type="match status" value="1"/>
</dbReference>
<dbReference type="PANTHER" id="PTHR33169">
    <property type="entry name" value="PADR-FAMILY TRANSCRIPTIONAL REGULATOR"/>
    <property type="match status" value="1"/>
</dbReference>
<keyword evidence="3" id="KW-1185">Reference proteome</keyword>
<evidence type="ECO:0000313" key="2">
    <source>
        <dbReference type="EMBL" id="KAB7834552.1"/>
    </source>
</evidence>
<organism evidence="2 3">
    <name type="scientific">Streptomyces mobaraensis</name>
    <name type="common">Streptoverticillium mobaraense</name>
    <dbReference type="NCBI Taxonomy" id="35621"/>
    <lineage>
        <taxon>Bacteria</taxon>
        <taxon>Bacillati</taxon>
        <taxon>Actinomycetota</taxon>
        <taxon>Actinomycetes</taxon>
        <taxon>Kitasatosporales</taxon>
        <taxon>Streptomycetaceae</taxon>
        <taxon>Streptomyces</taxon>
    </lineage>
</organism>
<gene>
    <name evidence="2" type="ORF">FRZ00_29515</name>
</gene>
<reference evidence="2 3" key="1">
    <citation type="journal article" date="2019" name="Microb. Cell Fact.">
        <title>Exploring novel herbicidin analogues by transcriptional regulator overexpression and MS/MS molecular networking.</title>
        <authorList>
            <person name="Shi Y."/>
            <person name="Gu R."/>
            <person name="Li Y."/>
            <person name="Wang X."/>
            <person name="Ren W."/>
            <person name="Li X."/>
            <person name="Wang L."/>
            <person name="Xie Y."/>
            <person name="Hong B."/>
        </authorList>
    </citation>
    <scope>NUCLEOTIDE SEQUENCE [LARGE SCALE GENOMIC DNA]</scope>
    <source>
        <strain evidence="2 3">US-43</strain>
    </source>
</reference>
<protein>
    <submittedName>
        <fullName evidence="2">PadR family transcriptional regulator</fullName>
    </submittedName>
</protein>
<dbReference type="OrthoDB" id="8443918at2"/>
<dbReference type="Gene3D" id="1.10.10.10">
    <property type="entry name" value="Winged helix-like DNA-binding domain superfamily/Winged helix DNA-binding domain"/>
    <property type="match status" value="1"/>
</dbReference>
<evidence type="ECO:0000313" key="3">
    <source>
        <dbReference type="Proteomes" id="UP000327000"/>
    </source>
</evidence>
<dbReference type="RefSeq" id="WP_152265638.1">
    <property type="nucleotide sequence ID" value="NZ_VOKX01000115.1"/>
</dbReference>
<evidence type="ECO:0000259" key="1">
    <source>
        <dbReference type="Pfam" id="PF03551"/>
    </source>
</evidence>
<dbReference type="EMBL" id="VOKX01000115">
    <property type="protein sequence ID" value="KAB7834552.1"/>
    <property type="molecule type" value="Genomic_DNA"/>
</dbReference>
<dbReference type="InterPro" id="IPR036390">
    <property type="entry name" value="WH_DNA-bd_sf"/>
</dbReference>
<feature type="domain" description="Transcription regulator PadR N-terminal" evidence="1">
    <location>
        <begin position="4"/>
        <end position="75"/>
    </location>
</feature>
<dbReference type="InterPro" id="IPR005149">
    <property type="entry name" value="Tscrpt_reg_PadR_N"/>
</dbReference>
<name>A0A5N5W1L1_STRMB</name>
<comment type="caution">
    <text evidence="2">The sequence shown here is derived from an EMBL/GenBank/DDBJ whole genome shotgun (WGS) entry which is preliminary data.</text>
</comment>
<dbReference type="InterPro" id="IPR052509">
    <property type="entry name" value="Metal_resp_DNA-bind_regulator"/>
</dbReference>
<dbReference type="Pfam" id="PF03551">
    <property type="entry name" value="PadR"/>
    <property type="match status" value="1"/>
</dbReference>
<accession>A0A5N5W1L1</accession>
<proteinExistence type="predicted"/>
<sequence length="201" mass="23052">MVTLFERPLHPYEIARVLRLRGKDQSIKINYGSLYTVVRNLEKHGFVEEAGTDRRGNRPERTLYGLTPAGRREARDWLADLVAVPVREYPLFETALSLLMALPYDDARALFDERIAAREDEAAGHREALRELDGTLPRLLLVETEFRLHMLEAELDWLHGFRADLDRDAVGGTAEWRELSETGRIPETLRKLEEAASENAE</sequence>
<dbReference type="InterPro" id="IPR036388">
    <property type="entry name" value="WH-like_DNA-bd_sf"/>
</dbReference>